<name>A0A9R1ABK6_TRITD</name>
<dbReference type="OMA" id="NNEWRMA"/>
<dbReference type="Proteomes" id="UP000324705">
    <property type="component" value="Chromosome 7B"/>
</dbReference>
<dbReference type="Gene3D" id="1.20.1280.50">
    <property type="match status" value="1"/>
</dbReference>
<dbReference type="InterPro" id="IPR001810">
    <property type="entry name" value="F-box_dom"/>
</dbReference>
<dbReference type="PANTHER" id="PTHR31264">
    <property type="entry name" value="OS07G0554500 PROTEIN-RELATED"/>
    <property type="match status" value="1"/>
</dbReference>
<proteinExistence type="predicted"/>
<dbReference type="EMBL" id="LT934124">
    <property type="protein sequence ID" value="VAI93130.1"/>
    <property type="molecule type" value="Genomic_DNA"/>
</dbReference>
<reference evidence="2 3" key="1">
    <citation type="submission" date="2017-09" db="EMBL/GenBank/DDBJ databases">
        <authorList>
            <consortium name="International Durum Wheat Genome Sequencing Consortium (IDWGSC)"/>
            <person name="Milanesi L."/>
        </authorList>
    </citation>
    <scope>NUCLEOTIDE SEQUENCE [LARGE SCALE GENOMIC DNA]</scope>
    <source>
        <strain evidence="3">cv. Svevo</strain>
    </source>
</reference>
<dbReference type="AlphaFoldDB" id="A0A9R1ABK6"/>
<evidence type="ECO:0000259" key="1">
    <source>
        <dbReference type="PROSITE" id="PS50181"/>
    </source>
</evidence>
<gene>
    <name evidence="2" type="ORF">TRITD_7Bv1G217640</name>
</gene>
<feature type="domain" description="F-box" evidence="1">
    <location>
        <begin position="2"/>
        <end position="49"/>
    </location>
</feature>
<dbReference type="Pfam" id="PF12937">
    <property type="entry name" value="F-box-like"/>
    <property type="match status" value="1"/>
</dbReference>
<dbReference type="SUPFAM" id="SSF81383">
    <property type="entry name" value="F-box domain"/>
    <property type="match status" value="1"/>
</dbReference>
<sequence>MASPLTDIPDHLLAEIFLRLPTPADLARASTACVPFRRLATEGSFLRRFLSLHSPSFLAFLNEGRFQPALPPHPSAPAARALVLAADFTFSFIPSHSRWIVRDIRGGLVLLDRELEKDEEPTNFPELVVCDPLHRRYLVIPQVPDDLAPSLEHTFPRLPGLACVPFLLPLSEEAAKEEQASFSVIWLAYYETMMAAFVFSSSTGQWRAAASKAWSDLAFGDLEHFMAPRIPPSCMRRHYAYGVFYWDLLMITSKKMLVLDTNRMEFSVIDLPPGEWSREGLAIVEAGEGRLGMFGFRGEVASHLRYTIAQNKGTTPRQWQMEKTIALDSGYKYYIKAATERYLLLVRTQRSSVANPLYEYLSMDIKTLQLHMFV</sequence>
<evidence type="ECO:0000313" key="3">
    <source>
        <dbReference type="Proteomes" id="UP000324705"/>
    </source>
</evidence>
<evidence type="ECO:0000313" key="2">
    <source>
        <dbReference type="EMBL" id="VAI93130.1"/>
    </source>
</evidence>
<keyword evidence="3" id="KW-1185">Reference proteome</keyword>
<dbReference type="Gramene" id="TRITD7Bv1G217640.1">
    <property type="protein sequence ID" value="TRITD7Bv1G217640.1"/>
    <property type="gene ID" value="TRITD7Bv1G217640"/>
</dbReference>
<accession>A0A9R1ABK6</accession>
<dbReference type="PANTHER" id="PTHR31264:SF9">
    <property type="entry name" value="F-BOX DOMAIN-CONTAINING PROTEIN"/>
    <property type="match status" value="1"/>
</dbReference>
<organism evidence="2 3">
    <name type="scientific">Triticum turgidum subsp. durum</name>
    <name type="common">Durum wheat</name>
    <name type="synonym">Triticum durum</name>
    <dbReference type="NCBI Taxonomy" id="4567"/>
    <lineage>
        <taxon>Eukaryota</taxon>
        <taxon>Viridiplantae</taxon>
        <taxon>Streptophyta</taxon>
        <taxon>Embryophyta</taxon>
        <taxon>Tracheophyta</taxon>
        <taxon>Spermatophyta</taxon>
        <taxon>Magnoliopsida</taxon>
        <taxon>Liliopsida</taxon>
        <taxon>Poales</taxon>
        <taxon>Poaceae</taxon>
        <taxon>BOP clade</taxon>
        <taxon>Pooideae</taxon>
        <taxon>Triticodae</taxon>
        <taxon>Triticeae</taxon>
        <taxon>Triticinae</taxon>
        <taxon>Triticum</taxon>
    </lineage>
</organism>
<dbReference type="InterPro" id="IPR036047">
    <property type="entry name" value="F-box-like_dom_sf"/>
</dbReference>
<dbReference type="PROSITE" id="PS50181">
    <property type="entry name" value="FBOX"/>
    <property type="match status" value="1"/>
</dbReference>
<protein>
    <recommendedName>
        <fullName evidence="1">F-box domain-containing protein</fullName>
    </recommendedName>
</protein>